<gene>
    <name evidence="1" type="ORF">EcWSU1_00728</name>
</gene>
<dbReference type="KEGG" id="eec:EcWSU1_00728"/>
<reference evidence="1 2" key="1">
    <citation type="journal article" date="2011" name="Stand. Genomic Sci.">
        <title>Complete genome of the onion pathogen Enterobacter cloacae EcWSU1.</title>
        <authorList>
            <person name="Humann J.L."/>
            <person name="Wildung M."/>
            <person name="Cheng C.H."/>
            <person name="Lee T."/>
            <person name="Stewart J.E."/>
            <person name="Drew J.C."/>
            <person name="Triplett E.W."/>
            <person name="Main D."/>
            <person name="Schroeder B.K."/>
        </authorList>
    </citation>
    <scope>NUCLEOTIDE SEQUENCE [LARGE SCALE GENOMIC DNA]</scope>
    <source>
        <strain evidence="1 2">EcWSU1</strain>
    </source>
</reference>
<evidence type="ECO:0000313" key="2">
    <source>
        <dbReference type="Proteomes" id="UP000007838"/>
    </source>
</evidence>
<proteinExistence type="predicted"/>
<name>G8LMT8_9ENTR</name>
<evidence type="ECO:0000313" key="1">
    <source>
        <dbReference type="EMBL" id="AEW72168.1"/>
    </source>
</evidence>
<dbReference type="Proteomes" id="UP000007838">
    <property type="component" value="Chromosome"/>
</dbReference>
<accession>G8LMT8</accession>
<dbReference type="AlphaFoldDB" id="G8LMT8"/>
<protein>
    <submittedName>
        <fullName evidence="1">Uncharacterized protein</fullName>
    </submittedName>
</protein>
<dbReference type="HOGENOM" id="CLU_3207295_0_0_6"/>
<organism evidence="1 2">
    <name type="scientific">Enterobacter ludwigii</name>
    <dbReference type="NCBI Taxonomy" id="299767"/>
    <lineage>
        <taxon>Bacteria</taxon>
        <taxon>Pseudomonadati</taxon>
        <taxon>Pseudomonadota</taxon>
        <taxon>Gammaproteobacteria</taxon>
        <taxon>Enterobacterales</taxon>
        <taxon>Enterobacteriaceae</taxon>
        <taxon>Enterobacter</taxon>
        <taxon>Enterobacter cloacae complex</taxon>
    </lineage>
</organism>
<dbReference type="EMBL" id="CP002886">
    <property type="protein sequence ID" value="AEW72168.1"/>
    <property type="molecule type" value="Genomic_DNA"/>
</dbReference>
<sequence length="50" mass="5593">MLSFYSTRHRPGIKQVQSLALTTILALTEDISAFFGLIDCKEINTKNGYS</sequence>